<gene>
    <name evidence="8" type="primary">priA</name>
    <name evidence="11" type="ORF">CLV34_2782</name>
</gene>
<keyword evidence="1 8" id="KW-0639">Primosome</keyword>
<keyword evidence="4 8" id="KW-0547">Nucleotide-binding</keyword>
<comment type="function">
    <text evidence="8">Initiates the restart of stalled replication forks, which reloads the replicative helicase on sites other than the origin of replication. Recognizes and binds to abandoned replication forks and remodels them to uncover a helicase loading site. Promotes assembly of the primosome at these replication forks.</text>
</comment>
<dbReference type="GO" id="GO:0003677">
    <property type="term" value="F:DNA binding"/>
    <property type="evidence" value="ECO:0007669"/>
    <property type="project" value="UniProtKB-UniRule"/>
</dbReference>
<keyword evidence="12" id="KW-1185">Reference proteome</keyword>
<feature type="domain" description="Primosomal protein N' 3' DNA-binding" evidence="10">
    <location>
        <begin position="41"/>
        <end position="140"/>
    </location>
</feature>
<dbReference type="InterPro" id="IPR041222">
    <property type="entry name" value="PriA_3primeBD"/>
</dbReference>
<dbReference type="Gene3D" id="3.40.1440.60">
    <property type="entry name" value="PriA, 3(prime) DNA-binding domain"/>
    <property type="match status" value="1"/>
</dbReference>
<feature type="binding site" evidence="8">
    <location>
        <position position="473"/>
    </location>
    <ligand>
        <name>Zn(2+)</name>
        <dbReference type="ChEBI" id="CHEBI:29105"/>
        <label>1</label>
    </ligand>
</feature>
<evidence type="ECO:0000256" key="4">
    <source>
        <dbReference type="ARBA" id="ARBA00022741"/>
    </source>
</evidence>
<feature type="binding site" evidence="8">
    <location>
        <position position="458"/>
    </location>
    <ligand>
        <name>Zn(2+)</name>
        <dbReference type="ChEBI" id="CHEBI:29105"/>
        <label>2</label>
    </ligand>
</feature>
<evidence type="ECO:0000256" key="3">
    <source>
        <dbReference type="ARBA" id="ARBA00022723"/>
    </source>
</evidence>
<keyword evidence="11" id="KW-0378">Hydrolase</keyword>
<evidence type="ECO:0000313" key="12">
    <source>
        <dbReference type="Proteomes" id="UP000231586"/>
    </source>
</evidence>
<dbReference type="GO" id="GO:0008270">
    <property type="term" value="F:zinc ion binding"/>
    <property type="evidence" value="ECO:0007669"/>
    <property type="project" value="UniProtKB-UniRule"/>
</dbReference>
<evidence type="ECO:0000256" key="8">
    <source>
        <dbReference type="HAMAP-Rule" id="MF_00983"/>
    </source>
</evidence>
<keyword evidence="11" id="KW-0347">Helicase</keyword>
<dbReference type="PANTHER" id="PTHR30580:SF0">
    <property type="entry name" value="PRIMOSOMAL PROTEIN N"/>
    <property type="match status" value="1"/>
</dbReference>
<dbReference type="HAMAP" id="MF_00983">
    <property type="entry name" value="PriA"/>
    <property type="match status" value="1"/>
</dbReference>
<feature type="binding site" evidence="8">
    <location>
        <position position="431"/>
    </location>
    <ligand>
        <name>Zn(2+)</name>
        <dbReference type="ChEBI" id="CHEBI:29105"/>
        <label>1</label>
    </ligand>
</feature>
<dbReference type="InterPro" id="IPR042115">
    <property type="entry name" value="PriA_3primeBD_sf"/>
</dbReference>
<dbReference type="GO" id="GO:1990077">
    <property type="term" value="C:primosome complex"/>
    <property type="evidence" value="ECO:0007669"/>
    <property type="project" value="UniProtKB-UniRule"/>
</dbReference>
<dbReference type="GO" id="GO:0005524">
    <property type="term" value="F:ATP binding"/>
    <property type="evidence" value="ECO:0007669"/>
    <property type="project" value="UniProtKB-UniRule"/>
</dbReference>
<comment type="subunit">
    <text evidence="8">Component of the replication restart primosome.</text>
</comment>
<comment type="caution">
    <text evidence="11">The sequence shown here is derived from an EMBL/GenBank/DDBJ whole genome shotgun (WGS) entry which is preliminary data.</text>
</comment>
<protein>
    <recommendedName>
        <fullName evidence="8">Probable replication restart protein PriA</fullName>
    </recommendedName>
    <alternativeName>
        <fullName evidence="8">Putative ATP-dependent DNA helicase PriA</fullName>
    </alternativeName>
</protein>
<dbReference type="Gene3D" id="3.40.50.300">
    <property type="entry name" value="P-loop containing nucleotide triphosphate hydrolases"/>
    <property type="match status" value="1"/>
</dbReference>
<dbReference type="GO" id="GO:0043138">
    <property type="term" value="F:3'-5' DNA helicase activity"/>
    <property type="evidence" value="ECO:0007669"/>
    <property type="project" value="TreeGrafter"/>
</dbReference>
<evidence type="ECO:0000256" key="6">
    <source>
        <dbReference type="ARBA" id="ARBA00022840"/>
    </source>
</evidence>
<feature type="region of interest" description="Disordered" evidence="9">
    <location>
        <begin position="142"/>
        <end position="169"/>
    </location>
</feature>
<accession>A0A2M8W3W9</accession>
<comment type="cofactor">
    <cofactor evidence="8">
        <name>Zn(2+)</name>
        <dbReference type="ChEBI" id="CHEBI:29105"/>
    </cofactor>
    <text evidence="8">Binds 2 zinc ions per subunit.</text>
</comment>
<dbReference type="EMBL" id="PGTZ01000011">
    <property type="protein sequence ID" value="PJI85599.1"/>
    <property type="molecule type" value="Genomic_DNA"/>
</dbReference>
<sequence>MTTQDEQLTLPGLDAVGASRAPSRRRAEGGAALAEHLPVARVVLDLQPAHLDQVFDYLVPATMDADAQPGVRIKARFGAQEVGGYLVERVAETDYAGRLVPLRRVVSSEQVLTPDVLRLARAVADRYAGTLADVLRLAVPPRHQAVERRERPAPSDGPDEPGAEPDASANANAWAAYRGGGALLGHVAAGRGVRAAWTALPGADPLVASGTHWSAALGDLVRAAHDGGQGVLVVLPDARDVARLARALDARGLRAWTPAHGGDVAQLLADDGPSARYGQFLAVLRGEARVAIGTRAAAFAPVHDLGLAVCWDDGDEAHRDQRAPYPHTREVLALRSELAGCAFVVGSTSRTTTTQALVRRGFARDVSADRATVRAAAPRVSALTSEALAREGAAAAARLPGAAFRAVREALEDGPVLVQVPRRGYVPVVACSRCRTPARCTECHGPLALVAGREDPRCGWCGRLATGWSCDECGGRALRAVSVGTDRTAEELGRAFPLAAVRVSNAGRGIVDVVPGRPVLVVATPGAEPVAEGGYGCALLLDAEASTRHEGLGVEQGALARWLAAAALVRPAAQGGRVLLVGDAAPTPTDALVRWDPAGFADRELDVIGELGLPPAVRMASVTGDRAAVTAVVSRVTLATGDAVLGPVELDDEGDGTLAPSLARTVRVLVRVAWDQGPELARELAASLAVRSARNESGSVRVQVDPQEIA</sequence>
<evidence type="ECO:0000256" key="9">
    <source>
        <dbReference type="SAM" id="MobiDB-lite"/>
    </source>
</evidence>
<evidence type="ECO:0000259" key="10">
    <source>
        <dbReference type="Pfam" id="PF17764"/>
    </source>
</evidence>
<feature type="binding site" evidence="8">
    <location>
        <position position="461"/>
    </location>
    <ligand>
        <name>Zn(2+)</name>
        <dbReference type="ChEBI" id="CHEBI:29105"/>
        <label>2</label>
    </ligand>
</feature>
<feature type="binding site" evidence="8">
    <location>
        <position position="440"/>
    </location>
    <ligand>
        <name>Zn(2+)</name>
        <dbReference type="ChEBI" id="CHEBI:29105"/>
        <label>2</label>
    </ligand>
</feature>
<evidence type="ECO:0000313" key="11">
    <source>
        <dbReference type="EMBL" id="PJI85599.1"/>
    </source>
</evidence>
<reference evidence="11 12" key="1">
    <citation type="submission" date="2017-11" db="EMBL/GenBank/DDBJ databases">
        <title>Genomic Encyclopedia of Archaeal and Bacterial Type Strains, Phase II (KMG-II): From Individual Species to Whole Genera.</title>
        <authorList>
            <person name="Goeker M."/>
        </authorList>
    </citation>
    <scope>NUCLEOTIDE SEQUENCE [LARGE SCALE GENOMIC DNA]</scope>
    <source>
        <strain evidence="11 12">DSM 22413</strain>
    </source>
</reference>
<keyword evidence="2 8" id="KW-0235">DNA replication</keyword>
<evidence type="ECO:0000256" key="7">
    <source>
        <dbReference type="ARBA" id="ARBA00023125"/>
    </source>
</evidence>
<evidence type="ECO:0000256" key="2">
    <source>
        <dbReference type="ARBA" id="ARBA00022705"/>
    </source>
</evidence>
<dbReference type="PANTHER" id="PTHR30580">
    <property type="entry name" value="PRIMOSOMAL PROTEIN N"/>
    <property type="match status" value="1"/>
</dbReference>
<dbReference type="InterPro" id="IPR027417">
    <property type="entry name" value="P-loop_NTPase"/>
</dbReference>
<dbReference type="GO" id="GO:0006270">
    <property type="term" value="P:DNA replication initiation"/>
    <property type="evidence" value="ECO:0007669"/>
    <property type="project" value="TreeGrafter"/>
</dbReference>
<dbReference type="InterPro" id="IPR005259">
    <property type="entry name" value="PriA"/>
</dbReference>
<dbReference type="GO" id="GO:0006302">
    <property type="term" value="P:double-strand break repair"/>
    <property type="evidence" value="ECO:0007669"/>
    <property type="project" value="InterPro"/>
</dbReference>
<keyword evidence="6 8" id="KW-0067">ATP-binding</keyword>
<dbReference type="Proteomes" id="UP000231586">
    <property type="component" value="Unassembled WGS sequence"/>
</dbReference>
<keyword evidence="5 8" id="KW-0862">Zinc</keyword>
<keyword evidence="3 8" id="KW-0479">Metal-binding</keyword>
<dbReference type="RefSeq" id="WP_170044693.1">
    <property type="nucleotide sequence ID" value="NZ_PGTZ01000011.1"/>
</dbReference>
<evidence type="ECO:0000256" key="5">
    <source>
        <dbReference type="ARBA" id="ARBA00022833"/>
    </source>
</evidence>
<dbReference type="AlphaFoldDB" id="A0A2M8W3W9"/>
<feature type="binding site" evidence="8">
    <location>
        <position position="434"/>
    </location>
    <ligand>
        <name>Zn(2+)</name>
        <dbReference type="ChEBI" id="CHEBI:29105"/>
        <label>1</label>
    </ligand>
</feature>
<dbReference type="GO" id="GO:0006310">
    <property type="term" value="P:DNA recombination"/>
    <property type="evidence" value="ECO:0007669"/>
    <property type="project" value="InterPro"/>
</dbReference>
<feature type="region of interest" description="Disordered" evidence="9">
    <location>
        <begin position="1"/>
        <end position="29"/>
    </location>
</feature>
<evidence type="ECO:0000256" key="1">
    <source>
        <dbReference type="ARBA" id="ARBA00022515"/>
    </source>
</evidence>
<dbReference type="GO" id="GO:0006269">
    <property type="term" value="P:DNA replication, synthesis of primer"/>
    <property type="evidence" value="ECO:0007669"/>
    <property type="project" value="UniProtKB-KW"/>
</dbReference>
<comment type="caution">
    <text evidence="8">As this protein does not have any detectable helicase domains, it probably does not have helicase activity.</text>
</comment>
<feature type="binding site" evidence="8">
    <location>
        <position position="443"/>
    </location>
    <ligand>
        <name>Zn(2+)</name>
        <dbReference type="ChEBI" id="CHEBI:29105"/>
        <label>2</label>
    </ligand>
</feature>
<proteinExistence type="inferred from homology"/>
<organism evidence="11 12">
    <name type="scientific">Luteimicrobium subarcticum</name>
    <dbReference type="NCBI Taxonomy" id="620910"/>
    <lineage>
        <taxon>Bacteria</taxon>
        <taxon>Bacillati</taxon>
        <taxon>Actinomycetota</taxon>
        <taxon>Actinomycetes</taxon>
        <taxon>Micrococcales</taxon>
        <taxon>Luteimicrobium</taxon>
    </lineage>
</organism>
<keyword evidence="7 8" id="KW-0238">DNA-binding</keyword>
<feature type="compositionally biased region" description="Basic and acidic residues" evidence="9">
    <location>
        <begin position="144"/>
        <end position="153"/>
    </location>
</feature>
<dbReference type="Pfam" id="PF17764">
    <property type="entry name" value="PriA_3primeBD"/>
    <property type="match status" value="1"/>
</dbReference>
<feature type="binding site" evidence="8">
    <location>
        <position position="470"/>
    </location>
    <ligand>
        <name>Zn(2+)</name>
        <dbReference type="ChEBI" id="CHEBI:29105"/>
        <label>1</label>
    </ligand>
</feature>
<name>A0A2M8W3W9_9MICO</name>
<comment type="similarity">
    <text evidence="8">Belongs to the helicase family. PriA subfamily.</text>
</comment>